<evidence type="ECO:0000256" key="3">
    <source>
        <dbReference type="ARBA" id="ARBA00023024"/>
    </source>
</evidence>
<dbReference type="EMBL" id="JAAAIN010001918">
    <property type="protein sequence ID" value="KAG0299239.1"/>
    <property type="molecule type" value="Genomic_DNA"/>
</dbReference>
<dbReference type="InterPro" id="IPR003610">
    <property type="entry name" value="CBM5/12"/>
</dbReference>
<reference evidence="11" key="1">
    <citation type="journal article" date="2020" name="Fungal Divers.">
        <title>Resolving the Mortierellaceae phylogeny through synthesis of multi-gene phylogenetics and phylogenomics.</title>
        <authorList>
            <person name="Vandepol N."/>
            <person name="Liber J."/>
            <person name="Desiro A."/>
            <person name="Na H."/>
            <person name="Kennedy M."/>
            <person name="Barry K."/>
            <person name="Grigoriev I.V."/>
            <person name="Miller A.N."/>
            <person name="O'Donnell K."/>
            <person name="Stajich J.E."/>
            <person name="Bonito G."/>
        </authorList>
    </citation>
    <scope>NUCLEOTIDE SEQUENCE</scope>
    <source>
        <strain evidence="11">NVP60</strain>
    </source>
</reference>
<dbReference type="Proteomes" id="UP000823405">
    <property type="component" value="Unassembled WGS sequence"/>
</dbReference>
<evidence type="ECO:0000313" key="11">
    <source>
        <dbReference type="EMBL" id="KAG0299239.1"/>
    </source>
</evidence>
<keyword evidence="12" id="KW-1185">Reference proteome</keyword>
<dbReference type="PROSITE" id="PS51910">
    <property type="entry name" value="GH18_2"/>
    <property type="match status" value="1"/>
</dbReference>
<dbReference type="InterPro" id="IPR001223">
    <property type="entry name" value="Glyco_hydro18_cat"/>
</dbReference>
<sequence>MKFSILSVAAAVVAIATAAPLTKRAANNNAVVGYWVPWGDVPVSALDMTKYTHINYGFGVMWKGAAAPTTITIDRYYDGDNIQQLTWINNALVFVRQNTNGNDAENPNGWGMDGIDIDWEYPGREGAPCNVVSPQDSANYLQLLKELRAALDLEFPSKHKLITAAVRVQPFDNGNGSPMSNVAAYVPYFDFISVMAYDIMGSWSSVTGPNAPFGTPPSPGDPFGFVQAIDSWRNAGWPSEKLVMGTATVNMDTQNPISQYVPFSPTVPKGGPSDSQEVNFYCNEGSAWSGQWKWKELRGGPLAAGPISPASGWTRHWDNQTQTPWLFQPSTKTYISYDDVQSLTVKVNYVKSLGLKGVMLWDASYDYNGELINVLNQVRDGVTPTSTASPSATVTTTMAPSTTITVPTTMTMTTTTIPTTTTTPVGPCVGVAAWNSATVYANAGTKVTYGGYLYTNQWWTQNETPSASAWGVWKQGAAC</sequence>
<dbReference type="AlphaFoldDB" id="A0A9P6QV49"/>
<organism evidence="11 12">
    <name type="scientific">Linnemannia gamsii</name>
    <dbReference type="NCBI Taxonomy" id="64522"/>
    <lineage>
        <taxon>Eukaryota</taxon>
        <taxon>Fungi</taxon>
        <taxon>Fungi incertae sedis</taxon>
        <taxon>Mucoromycota</taxon>
        <taxon>Mortierellomycotina</taxon>
        <taxon>Mortierellomycetes</taxon>
        <taxon>Mortierellales</taxon>
        <taxon>Mortierellaceae</taxon>
        <taxon>Linnemannia</taxon>
    </lineage>
</organism>
<dbReference type="GO" id="GO:0030246">
    <property type="term" value="F:carbohydrate binding"/>
    <property type="evidence" value="ECO:0007669"/>
    <property type="project" value="InterPro"/>
</dbReference>
<keyword evidence="3" id="KW-0146">Chitin degradation</keyword>
<evidence type="ECO:0000256" key="5">
    <source>
        <dbReference type="ARBA" id="ARBA00023295"/>
    </source>
</evidence>
<evidence type="ECO:0000256" key="4">
    <source>
        <dbReference type="ARBA" id="ARBA00023277"/>
    </source>
</evidence>
<dbReference type="SUPFAM" id="SSF54556">
    <property type="entry name" value="Chitinase insertion domain"/>
    <property type="match status" value="1"/>
</dbReference>
<dbReference type="SMART" id="SM00636">
    <property type="entry name" value="Glyco_18"/>
    <property type="match status" value="1"/>
</dbReference>
<keyword evidence="6" id="KW-0624">Polysaccharide degradation</keyword>
<keyword evidence="2 7" id="KW-0378">Hydrolase</keyword>
<accession>A0A9P6QV49</accession>
<proteinExistence type="inferred from homology"/>
<comment type="caution">
    <text evidence="11">The sequence shown here is derived from an EMBL/GenBank/DDBJ whole genome shotgun (WGS) entry which is preliminary data.</text>
</comment>
<dbReference type="PANTHER" id="PTHR11177">
    <property type="entry name" value="CHITINASE"/>
    <property type="match status" value="1"/>
</dbReference>
<feature type="chain" id="PRO_5040391907" description="GH18 domain-containing protein" evidence="9">
    <location>
        <begin position="19"/>
        <end position="479"/>
    </location>
</feature>
<gene>
    <name evidence="11" type="ORF">BGZ97_003812</name>
</gene>
<feature type="signal peptide" evidence="9">
    <location>
        <begin position="1"/>
        <end position="18"/>
    </location>
</feature>
<dbReference type="InterPro" id="IPR017853">
    <property type="entry name" value="GH"/>
</dbReference>
<evidence type="ECO:0000256" key="7">
    <source>
        <dbReference type="RuleBase" id="RU000489"/>
    </source>
</evidence>
<dbReference type="InterPro" id="IPR029070">
    <property type="entry name" value="Chitinase_insertion_sf"/>
</dbReference>
<name>A0A9P6QV49_9FUNG</name>
<evidence type="ECO:0000256" key="2">
    <source>
        <dbReference type="ARBA" id="ARBA00022801"/>
    </source>
</evidence>
<dbReference type="InterPro" id="IPR036573">
    <property type="entry name" value="CBM_sf_5/12"/>
</dbReference>
<feature type="domain" description="GH18" evidence="10">
    <location>
        <begin position="29"/>
        <end position="382"/>
    </location>
</feature>
<evidence type="ECO:0000259" key="10">
    <source>
        <dbReference type="PROSITE" id="PS51910"/>
    </source>
</evidence>
<evidence type="ECO:0000313" key="12">
    <source>
        <dbReference type="Proteomes" id="UP000823405"/>
    </source>
</evidence>
<evidence type="ECO:0000256" key="1">
    <source>
        <dbReference type="ARBA" id="ARBA00000822"/>
    </source>
</evidence>
<dbReference type="OrthoDB" id="76388at2759"/>
<dbReference type="Pfam" id="PF00704">
    <property type="entry name" value="Glyco_hydro_18"/>
    <property type="match status" value="1"/>
</dbReference>
<evidence type="ECO:0000256" key="8">
    <source>
        <dbReference type="RuleBase" id="RU004453"/>
    </source>
</evidence>
<comment type="similarity">
    <text evidence="8">Belongs to the glycosyl hydrolase 18 family.</text>
</comment>
<dbReference type="PANTHER" id="PTHR11177:SF317">
    <property type="entry name" value="CHITINASE 12-RELATED"/>
    <property type="match status" value="1"/>
</dbReference>
<dbReference type="InterPro" id="IPR001579">
    <property type="entry name" value="Glyco_hydro_18_chit_AS"/>
</dbReference>
<dbReference type="GO" id="GO:0006032">
    <property type="term" value="P:chitin catabolic process"/>
    <property type="evidence" value="ECO:0007669"/>
    <property type="project" value="UniProtKB-KW"/>
</dbReference>
<dbReference type="Gene3D" id="3.20.20.80">
    <property type="entry name" value="Glycosidases"/>
    <property type="match status" value="1"/>
</dbReference>
<dbReference type="InterPro" id="IPR011583">
    <property type="entry name" value="Chitinase_II/V-like_cat"/>
</dbReference>
<comment type="catalytic activity">
    <reaction evidence="1">
        <text>Random endo-hydrolysis of N-acetyl-beta-D-glucosaminide (1-&gt;4)-beta-linkages in chitin and chitodextrins.</text>
        <dbReference type="EC" id="3.2.1.14"/>
    </reaction>
</comment>
<dbReference type="GO" id="GO:0008061">
    <property type="term" value="F:chitin binding"/>
    <property type="evidence" value="ECO:0007669"/>
    <property type="project" value="InterPro"/>
</dbReference>
<keyword evidence="5 7" id="KW-0326">Glycosidase</keyword>
<keyword evidence="9" id="KW-0732">Signal</keyword>
<dbReference type="SUPFAM" id="SSF51445">
    <property type="entry name" value="(Trans)glycosidases"/>
    <property type="match status" value="1"/>
</dbReference>
<dbReference type="SUPFAM" id="SSF51055">
    <property type="entry name" value="Carbohydrate binding domain"/>
    <property type="match status" value="1"/>
</dbReference>
<dbReference type="PROSITE" id="PS01095">
    <property type="entry name" value="GH18_1"/>
    <property type="match status" value="1"/>
</dbReference>
<keyword evidence="4" id="KW-0119">Carbohydrate metabolism</keyword>
<dbReference type="GO" id="GO:0008843">
    <property type="term" value="F:endochitinase activity"/>
    <property type="evidence" value="ECO:0007669"/>
    <property type="project" value="UniProtKB-EC"/>
</dbReference>
<dbReference type="CDD" id="cd12215">
    <property type="entry name" value="ChiC_BD"/>
    <property type="match status" value="1"/>
</dbReference>
<dbReference type="GO" id="GO:0000272">
    <property type="term" value="P:polysaccharide catabolic process"/>
    <property type="evidence" value="ECO:0007669"/>
    <property type="project" value="UniProtKB-KW"/>
</dbReference>
<dbReference type="InterPro" id="IPR050314">
    <property type="entry name" value="Glycosyl_Hydrlase_18"/>
</dbReference>
<dbReference type="GO" id="GO:0005576">
    <property type="term" value="C:extracellular region"/>
    <property type="evidence" value="ECO:0007669"/>
    <property type="project" value="InterPro"/>
</dbReference>
<protein>
    <recommendedName>
        <fullName evidence="10">GH18 domain-containing protein</fullName>
    </recommendedName>
</protein>
<dbReference type="Gene3D" id="2.10.10.20">
    <property type="entry name" value="Carbohydrate-binding module superfamily 5/12"/>
    <property type="match status" value="1"/>
</dbReference>
<evidence type="ECO:0000256" key="9">
    <source>
        <dbReference type="SAM" id="SignalP"/>
    </source>
</evidence>
<dbReference type="Gene3D" id="3.10.50.10">
    <property type="match status" value="1"/>
</dbReference>
<evidence type="ECO:0000256" key="6">
    <source>
        <dbReference type="ARBA" id="ARBA00023326"/>
    </source>
</evidence>
<dbReference type="SMART" id="SM00495">
    <property type="entry name" value="ChtBD3"/>
    <property type="match status" value="1"/>
</dbReference>